<feature type="coiled-coil region" evidence="1">
    <location>
        <begin position="209"/>
        <end position="261"/>
    </location>
</feature>
<dbReference type="PANTHER" id="PTHR30386">
    <property type="entry name" value="MEMBRANE FUSION SUBUNIT OF EMRAB-TOLC MULTIDRUG EFFLUX PUMP"/>
    <property type="match status" value="1"/>
</dbReference>
<protein>
    <submittedName>
        <fullName evidence="4">Putative microcin H47 secretion ATP-binding protein mchF</fullName>
    </submittedName>
</protein>
<keyword evidence="1" id="KW-0175">Coiled coil</keyword>
<feature type="transmembrane region" description="Helical" evidence="2">
    <location>
        <begin position="32"/>
        <end position="52"/>
    </location>
</feature>
<keyword evidence="2" id="KW-0472">Membrane</keyword>
<feature type="domain" description="AprE-like beta-barrel" evidence="3">
    <location>
        <begin position="304"/>
        <end position="400"/>
    </location>
</feature>
<keyword evidence="2" id="KW-1133">Transmembrane helix</keyword>
<evidence type="ECO:0000256" key="2">
    <source>
        <dbReference type="SAM" id="Phobius"/>
    </source>
</evidence>
<gene>
    <name evidence="4" type="primary">cvaA_1</name>
    <name evidence="4" type="ORF">ERS008460_01992</name>
</gene>
<sequence length="430" mass="47808">MVNIHPIFRQEAIEHRSHYWLGSPQVMTPVGASLWAMVALVLIVSLITFMVMGTYTQRARLTGTVVHQPAVARIIASHDGVIVSSVAEEGKAVRAGEVIFILNRETQTEYGATSHEITVALKAQKTAIEREIALTSEASETERNFLLQRLKNRDAEQQKMDDLIAKSTQQTAWLLEKTEHFKTLVRQGIALETEHMARRSEYYSAAVQLKAHQRQRVKLQGEILDIEARLAALNSAVEASLERLHRQAAQLDHDLVATEVQRELHITAPIEGILTGFIGLTGNTIQAGQELATVVPTSGRSEVEVFAPSDAIGELREGQTVRLRFDAYPYQWFGQYDGVVTSVSAATVSAADRGVSASGERTYQSPRRYFQIRITPKNNAVLMAGETYPLRPGIGVETDIFIRKRPLYEWLLWPLNNSRNKVQSESGGAA</sequence>
<dbReference type="GO" id="GO:0005524">
    <property type="term" value="F:ATP binding"/>
    <property type="evidence" value="ECO:0007669"/>
    <property type="project" value="UniProtKB-KW"/>
</dbReference>
<dbReference type="PANTHER" id="PTHR30386:SF28">
    <property type="entry name" value="EXPORTED PROTEIN"/>
    <property type="match status" value="1"/>
</dbReference>
<dbReference type="AlphaFoldDB" id="A0A0T9U1E0"/>
<evidence type="ECO:0000256" key="1">
    <source>
        <dbReference type="SAM" id="Coils"/>
    </source>
</evidence>
<keyword evidence="4" id="KW-0067">ATP-binding</keyword>
<reference evidence="5" key="1">
    <citation type="submission" date="2015-03" db="EMBL/GenBank/DDBJ databases">
        <authorList>
            <consortium name="Pathogen Informatics"/>
        </authorList>
    </citation>
    <scope>NUCLEOTIDE SEQUENCE [LARGE SCALE GENOMIC DNA]</scope>
    <source>
        <strain evidence="5">IP27925</strain>
    </source>
</reference>
<dbReference type="Gene3D" id="2.40.30.170">
    <property type="match status" value="1"/>
</dbReference>
<dbReference type="InterPro" id="IPR058982">
    <property type="entry name" value="Beta-barrel_AprE"/>
</dbReference>
<keyword evidence="4" id="KW-0547">Nucleotide-binding</keyword>
<proteinExistence type="predicted"/>
<evidence type="ECO:0000259" key="3">
    <source>
        <dbReference type="Pfam" id="PF26002"/>
    </source>
</evidence>
<accession>A0A0T9U1E0</accession>
<dbReference type="EMBL" id="CQEM01000008">
    <property type="protein sequence ID" value="CNL14110.1"/>
    <property type="molecule type" value="Genomic_DNA"/>
</dbReference>
<keyword evidence="2" id="KW-0812">Transmembrane</keyword>
<dbReference type="RefSeq" id="WP_050125945.1">
    <property type="nucleotide sequence ID" value="NZ_CQEM01000008.1"/>
</dbReference>
<dbReference type="Pfam" id="PF26002">
    <property type="entry name" value="Beta-barrel_AprE"/>
    <property type="match status" value="1"/>
</dbReference>
<dbReference type="InterPro" id="IPR050739">
    <property type="entry name" value="MFP"/>
</dbReference>
<evidence type="ECO:0000313" key="5">
    <source>
        <dbReference type="Proteomes" id="UP000040088"/>
    </source>
</evidence>
<dbReference type="PRINTS" id="PR01490">
    <property type="entry name" value="RTXTOXIND"/>
</dbReference>
<dbReference type="Proteomes" id="UP000040088">
    <property type="component" value="Unassembled WGS sequence"/>
</dbReference>
<evidence type="ECO:0000313" key="4">
    <source>
        <dbReference type="EMBL" id="CNL14110.1"/>
    </source>
</evidence>
<name>A0A0T9U1E0_YERAE</name>
<organism evidence="4 5">
    <name type="scientific">Yersinia aleksiciae</name>
    <dbReference type="NCBI Taxonomy" id="263819"/>
    <lineage>
        <taxon>Bacteria</taxon>
        <taxon>Pseudomonadati</taxon>
        <taxon>Pseudomonadota</taxon>
        <taxon>Gammaproteobacteria</taxon>
        <taxon>Enterobacterales</taxon>
        <taxon>Yersiniaceae</taxon>
        <taxon>Yersinia</taxon>
    </lineage>
</organism>